<dbReference type="SUPFAM" id="SSF47699">
    <property type="entry name" value="Bifunctional inhibitor/lipid-transfer protein/seed storage 2S albumin"/>
    <property type="match status" value="1"/>
</dbReference>
<evidence type="ECO:0000256" key="1">
    <source>
        <dbReference type="SAM" id="SignalP"/>
    </source>
</evidence>
<feature type="signal peptide" evidence="1">
    <location>
        <begin position="1"/>
        <end position="23"/>
    </location>
</feature>
<dbReference type="InterPro" id="IPR036312">
    <property type="entry name" value="Bifun_inhib/LTP/seed_sf"/>
</dbReference>
<reference evidence="2 3" key="1">
    <citation type="journal article" date="2024" name="G3 (Bethesda)">
        <title>Genome assembly of Hibiscus sabdariffa L. provides insights into metabolisms of medicinal natural products.</title>
        <authorList>
            <person name="Kim T."/>
        </authorList>
    </citation>
    <scope>NUCLEOTIDE SEQUENCE [LARGE SCALE GENOMIC DNA]</scope>
    <source>
        <strain evidence="2">TK-2024</strain>
        <tissue evidence="2">Old leaves</tissue>
    </source>
</reference>
<dbReference type="EMBL" id="JBBPBN010000042">
    <property type="protein sequence ID" value="KAK8997626.1"/>
    <property type="molecule type" value="Genomic_DNA"/>
</dbReference>
<evidence type="ECO:0008006" key="4">
    <source>
        <dbReference type="Google" id="ProtNLM"/>
    </source>
</evidence>
<keyword evidence="3" id="KW-1185">Reference proteome</keyword>
<sequence length="143" mass="14835">MNATIFAAVFMVAVSLFRTGALAQLSSSCTNALVSMSPYLNYIQGNSSMPSSSCCSELANGSLTTVAHRWVSMLTGRRESPNSFDNPVPSALTGALNNAARSSFACIDGRGMQCCIGGSIGVGESVWVQLCMHVALVDVGCIG</sequence>
<accession>A0ABR2QAC2</accession>
<feature type="chain" id="PRO_5045201805" description="Bifunctional inhibitor/plant lipid transfer protein/seed storage helical domain-containing protein" evidence="1">
    <location>
        <begin position="24"/>
        <end position="143"/>
    </location>
</feature>
<organism evidence="2 3">
    <name type="scientific">Hibiscus sabdariffa</name>
    <name type="common">roselle</name>
    <dbReference type="NCBI Taxonomy" id="183260"/>
    <lineage>
        <taxon>Eukaryota</taxon>
        <taxon>Viridiplantae</taxon>
        <taxon>Streptophyta</taxon>
        <taxon>Embryophyta</taxon>
        <taxon>Tracheophyta</taxon>
        <taxon>Spermatophyta</taxon>
        <taxon>Magnoliopsida</taxon>
        <taxon>eudicotyledons</taxon>
        <taxon>Gunneridae</taxon>
        <taxon>Pentapetalae</taxon>
        <taxon>rosids</taxon>
        <taxon>malvids</taxon>
        <taxon>Malvales</taxon>
        <taxon>Malvaceae</taxon>
        <taxon>Malvoideae</taxon>
        <taxon>Hibiscus</taxon>
    </lineage>
</organism>
<keyword evidence="1" id="KW-0732">Signal</keyword>
<evidence type="ECO:0000313" key="2">
    <source>
        <dbReference type="EMBL" id="KAK8997626.1"/>
    </source>
</evidence>
<dbReference type="Proteomes" id="UP001396334">
    <property type="component" value="Unassembled WGS sequence"/>
</dbReference>
<protein>
    <recommendedName>
        <fullName evidence="4">Bifunctional inhibitor/plant lipid transfer protein/seed storage helical domain-containing protein</fullName>
    </recommendedName>
</protein>
<evidence type="ECO:0000313" key="3">
    <source>
        <dbReference type="Proteomes" id="UP001396334"/>
    </source>
</evidence>
<proteinExistence type="predicted"/>
<dbReference type="Gene3D" id="1.10.110.10">
    <property type="entry name" value="Plant lipid-transfer and hydrophobic proteins"/>
    <property type="match status" value="1"/>
</dbReference>
<gene>
    <name evidence="2" type="ORF">V6N11_012176</name>
</gene>
<comment type="caution">
    <text evidence="2">The sequence shown here is derived from an EMBL/GenBank/DDBJ whole genome shotgun (WGS) entry which is preliminary data.</text>
</comment>
<name>A0ABR2QAC2_9ROSI</name>